<evidence type="ECO:0000313" key="2">
    <source>
        <dbReference type="Proteomes" id="UP000182977"/>
    </source>
</evidence>
<dbReference type="EMBL" id="LT629791">
    <property type="protein sequence ID" value="SDU56436.1"/>
    <property type="molecule type" value="Genomic_DNA"/>
</dbReference>
<dbReference type="STRING" id="419479.SAMN04488563_2761"/>
<proteinExistence type="predicted"/>
<dbReference type="RefSeq" id="WP_152690960.1">
    <property type="nucleotide sequence ID" value="NZ_LBMC01000041.1"/>
</dbReference>
<sequence length="170" mass="17881">MSARPLDGGGLASVAVDLVEPPADDPTVHTRTAKARVVAGAPAGTNLSLIHITPPTSQRPSIQVGSAPDRETAPWAHLTTTGLWKDVTVDGQRARLTYRLAWSPTPKRSLQNGTKVAVVYTDDVAVGDTVTHGPLSYEVLGISDTGDVTTSHVDLAVRFDPSVPLTEDTP</sequence>
<evidence type="ECO:0000313" key="1">
    <source>
        <dbReference type="EMBL" id="SDU56436.1"/>
    </source>
</evidence>
<protein>
    <submittedName>
        <fullName evidence="1">Uncharacterized protein</fullName>
    </submittedName>
</protein>
<reference evidence="2" key="1">
    <citation type="submission" date="2016-10" db="EMBL/GenBank/DDBJ databases">
        <authorList>
            <person name="Varghese N."/>
            <person name="Submissions S."/>
        </authorList>
    </citation>
    <scope>NUCLEOTIDE SEQUENCE [LARGE SCALE GENOMIC DNA]</scope>
    <source>
        <strain evidence="2">DSM 45079</strain>
    </source>
</reference>
<dbReference type="OrthoDB" id="5182965at2"/>
<gene>
    <name evidence="1" type="ORF">SAMN04488563_2761</name>
</gene>
<dbReference type="AlphaFoldDB" id="A0A1H2JJX8"/>
<keyword evidence="2" id="KW-1185">Reference proteome</keyword>
<name>A0A1H2JJX8_9ACTN</name>
<organism evidence="1 2">
    <name type="scientific">Jiangella alkaliphila</name>
    <dbReference type="NCBI Taxonomy" id="419479"/>
    <lineage>
        <taxon>Bacteria</taxon>
        <taxon>Bacillati</taxon>
        <taxon>Actinomycetota</taxon>
        <taxon>Actinomycetes</taxon>
        <taxon>Jiangellales</taxon>
        <taxon>Jiangellaceae</taxon>
        <taxon>Jiangella</taxon>
    </lineage>
</organism>
<accession>A0A1H2JJX8</accession>
<dbReference type="Proteomes" id="UP000182977">
    <property type="component" value="Chromosome I"/>
</dbReference>